<dbReference type="InterPro" id="IPR040193">
    <property type="entry name" value="EFHC1/EFHC2/EFHB"/>
</dbReference>
<dbReference type="Pfam" id="PF25325">
    <property type="entry name" value="EF-hand_EFHB_C"/>
    <property type="match status" value="1"/>
</dbReference>
<gene>
    <name evidence="6" type="ORF">FGO68_gene12610</name>
</gene>
<keyword evidence="7" id="KW-1185">Reference proteome</keyword>
<evidence type="ECO:0000256" key="2">
    <source>
        <dbReference type="ARBA" id="ARBA00022490"/>
    </source>
</evidence>
<sequence>MSLLTSTHGRFEQAPNIRAAGKYIALGPNEGTEYSLKPDIYKGEQPGTPEHIKRYRKSFQNQPGIKQIHPGMVNDQIPIAENQRFGKKTFNSDHVSDVIKAQTLKGLADKFNDIKESKYASQQREPLAQSFVRGYNWPEKVNQGEFQFGVQSITPGTETVKDIFSAQQAEEDENIRKMYIKTHGNFASGEQKDRGYTWNFDKSHHRFGYGEQRLLNGAAMSIHNERFDNAFPKTVIVKKTVEDVKAVTTDMLGTSKNLGQGRPPLPTDHSFGVKNILGNDIWNAAKCIHGEPTEKELQPDRDLGKSVKPGCRNVVRKPEDVVRSFGTPTVRTDIPFKEKRSVADYQNYGDEPEAVDLLFPSTFTELGITEYDFQLPRSRDEIKTLFERIGFTYKVGKFNAMYNRAKELMQGQSGAAAAAAAGADTVSVRAFMMAVKELHAIE</sequence>
<dbReference type="AlphaFoldDB" id="A0A8J8NUP2"/>
<evidence type="ECO:0000256" key="4">
    <source>
        <dbReference type="ARBA" id="ARBA00023212"/>
    </source>
</evidence>
<evidence type="ECO:0000313" key="7">
    <source>
        <dbReference type="Proteomes" id="UP000785679"/>
    </source>
</evidence>
<keyword evidence="3" id="KW-0677">Repeat</keyword>
<dbReference type="InterPro" id="IPR057428">
    <property type="entry name" value="EFHB_EF-hand_C"/>
</dbReference>
<organism evidence="6 7">
    <name type="scientific">Halteria grandinella</name>
    <dbReference type="NCBI Taxonomy" id="5974"/>
    <lineage>
        <taxon>Eukaryota</taxon>
        <taxon>Sar</taxon>
        <taxon>Alveolata</taxon>
        <taxon>Ciliophora</taxon>
        <taxon>Intramacronucleata</taxon>
        <taxon>Spirotrichea</taxon>
        <taxon>Stichotrichia</taxon>
        <taxon>Sporadotrichida</taxon>
        <taxon>Halteriidae</taxon>
        <taxon>Halteria</taxon>
    </lineage>
</organism>
<dbReference type="PANTHER" id="PTHR12086:SF12">
    <property type="entry name" value="EF-HAND DOMAIN-CONTAINING FAMILY MEMBER B"/>
    <property type="match status" value="1"/>
</dbReference>
<dbReference type="Proteomes" id="UP000785679">
    <property type="component" value="Unassembled WGS sequence"/>
</dbReference>
<dbReference type="PANTHER" id="PTHR12086">
    <property type="entry name" value="EF-HAND DOMAIN C-TERMINAL CONTAINING PROTEIN"/>
    <property type="match status" value="1"/>
</dbReference>
<protein>
    <recommendedName>
        <fullName evidence="5">EFHB C-terminal EF-hand domain-containing protein</fullName>
    </recommendedName>
</protein>
<dbReference type="EMBL" id="RRYP01005073">
    <property type="protein sequence ID" value="TNV82342.1"/>
    <property type="molecule type" value="Genomic_DNA"/>
</dbReference>
<comment type="subcellular location">
    <subcellularLocation>
        <location evidence="1">Cytoplasm</location>
        <location evidence="1">Cytoskeleton</location>
    </subcellularLocation>
</comment>
<name>A0A8J8NUP2_HALGN</name>
<evidence type="ECO:0000256" key="3">
    <source>
        <dbReference type="ARBA" id="ARBA00022737"/>
    </source>
</evidence>
<dbReference type="OrthoDB" id="2096280at2759"/>
<proteinExistence type="predicted"/>
<reference evidence="6" key="1">
    <citation type="submission" date="2019-06" db="EMBL/GenBank/DDBJ databases">
        <authorList>
            <person name="Zheng W."/>
        </authorList>
    </citation>
    <scope>NUCLEOTIDE SEQUENCE</scope>
    <source>
        <strain evidence="6">QDHG01</strain>
    </source>
</reference>
<evidence type="ECO:0000313" key="6">
    <source>
        <dbReference type="EMBL" id="TNV82342.1"/>
    </source>
</evidence>
<evidence type="ECO:0000256" key="1">
    <source>
        <dbReference type="ARBA" id="ARBA00004245"/>
    </source>
</evidence>
<accession>A0A8J8NUP2</accession>
<keyword evidence="2" id="KW-0963">Cytoplasm</keyword>
<keyword evidence="4" id="KW-0206">Cytoskeleton</keyword>
<feature type="domain" description="EFHB C-terminal EF-hand" evidence="5">
    <location>
        <begin position="356"/>
        <end position="440"/>
    </location>
</feature>
<evidence type="ECO:0000259" key="5">
    <source>
        <dbReference type="Pfam" id="PF25325"/>
    </source>
</evidence>
<comment type="caution">
    <text evidence="6">The sequence shown here is derived from an EMBL/GenBank/DDBJ whole genome shotgun (WGS) entry which is preliminary data.</text>
</comment>
<dbReference type="GO" id="GO:0005856">
    <property type="term" value="C:cytoskeleton"/>
    <property type="evidence" value="ECO:0007669"/>
    <property type="project" value="UniProtKB-SubCell"/>
</dbReference>